<dbReference type="AlphaFoldDB" id="A0A2T0LXH6"/>
<dbReference type="GO" id="GO:0050532">
    <property type="term" value="F:2-phosphosulfolactate phosphatase activity"/>
    <property type="evidence" value="ECO:0007669"/>
    <property type="project" value="UniProtKB-EC"/>
</dbReference>
<keyword evidence="5" id="KW-0378">Hydrolase</keyword>
<evidence type="ECO:0000256" key="1">
    <source>
        <dbReference type="ARBA" id="ARBA00001946"/>
    </source>
</evidence>
<keyword evidence="6" id="KW-0460">Magnesium</keyword>
<name>A0A2T0LXH6_9PSEU</name>
<evidence type="ECO:0000256" key="4">
    <source>
        <dbReference type="ARBA" id="ARBA00021948"/>
    </source>
</evidence>
<proteinExistence type="inferred from homology"/>
<dbReference type="Pfam" id="PF04029">
    <property type="entry name" value="2-ph_phosp"/>
    <property type="match status" value="1"/>
</dbReference>
<comment type="catalytic activity">
    <reaction evidence="7">
        <text>(2R)-O-phospho-3-sulfolactate + H2O = (2R)-3-sulfolactate + phosphate</text>
        <dbReference type="Rhea" id="RHEA:23416"/>
        <dbReference type="ChEBI" id="CHEBI:15377"/>
        <dbReference type="ChEBI" id="CHEBI:15597"/>
        <dbReference type="ChEBI" id="CHEBI:43474"/>
        <dbReference type="ChEBI" id="CHEBI:58738"/>
        <dbReference type="EC" id="3.1.3.71"/>
    </reaction>
</comment>
<comment type="similarity">
    <text evidence="2">Belongs to the ComB family.</text>
</comment>
<protein>
    <recommendedName>
        <fullName evidence="4">Probable 2-phosphosulfolactate phosphatase</fullName>
        <ecNumber evidence="3">3.1.3.71</ecNumber>
    </recommendedName>
</protein>
<reference evidence="8 9" key="1">
    <citation type="submission" date="2018-03" db="EMBL/GenBank/DDBJ databases">
        <title>Genomic Encyclopedia of Type Strains, Phase III (KMG-III): the genomes of soil and plant-associated and newly described type strains.</title>
        <authorList>
            <person name="Whitman W."/>
        </authorList>
    </citation>
    <scope>NUCLEOTIDE SEQUENCE [LARGE SCALE GENOMIC DNA]</scope>
    <source>
        <strain evidence="8 9">CGMCC 4.7125</strain>
    </source>
</reference>
<dbReference type="EC" id="3.1.3.71" evidence="3"/>
<comment type="cofactor">
    <cofactor evidence="1">
        <name>Mg(2+)</name>
        <dbReference type="ChEBI" id="CHEBI:18420"/>
    </cofactor>
</comment>
<keyword evidence="9" id="KW-1185">Reference proteome</keyword>
<organism evidence="8 9">
    <name type="scientific">Prauserella shujinwangii</name>
    <dbReference type="NCBI Taxonomy" id="1453103"/>
    <lineage>
        <taxon>Bacteria</taxon>
        <taxon>Bacillati</taxon>
        <taxon>Actinomycetota</taxon>
        <taxon>Actinomycetes</taxon>
        <taxon>Pseudonocardiales</taxon>
        <taxon>Pseudonocardiaceae</taxon>
        <taxon>Prauserella</taxon>
    </lineage>
</organism>
<evidence type="ECO:0000256" key="2">
    <source>
        <dbReference type="ARBA" id="ARBA00009997"/>
    </source>
</evidence>
<comment type="caution">
    <text evidence="8">The sequence shown here is derived from an EMBL/GenBank/DDBJ whole genome shotgun (WGS) entry which is preliminary data.</text>
</comment>
<evidence type="ECO:0000256" key="6">
    <source>
        <dbReference type="ARBA" id="ARBA00022842"/>
    </source>
</evidence>
<dbReference type="InterPro" id="IPR005238">
    <property type="entry name" value="ComB-like"/>
</dbReference>
<gene>
    <name evidence="8" type="ORF">B0I33_104543</name>
</gene>
<dbReference type="InterPro" id="IPR036702">
    <property type="entry name" value="ComB-like_sf"/>
</dbReference>
<sequence length="261" mass="26714">MLGGMSVFGQGGYDVRLEWSAEGVRALGEDCRVLVVVDVLSFSTTVDLALMRGGRLMPLRWGDQAAADAARRAGAILPDERGWPVRPFSVLSTPPGTFLALPSPNGATLCTLAAEAGARVLTGCLRNAKAVAELAYALADGTPIGVIPAGERWGVNMRSQTVTTGTLRPCVEDHLGAGAIVDALLGAGAQWPSPEAALAARAFRAAGPDVGAVVAGSASGKELREAGHGGDVDLAIAVNRSSVAPLLVDGVFQNVTHMPPT</sequence>
<dbReference type="Proteomes" id="UP000238362">
    <property type="component" value="Unassembled WGS sequence"/>
</dbReference>
<evidence type="ECO:0000313" key="9">
    <source>
        <dbReference type="Proteomes" id="UP000238362"/>
    </source>
</evidence>
<dbReference type="GO" id="GO:0050545">
    <property type="term" value="F:sulfopyruvate decarboxylase activity"/>
    <property type="evidence" value="ECO:0007669"/>
    <property type="project" value="TreeGrafter"/>
</dbReference>
<dbReference type="SUPFAM" id="SSF142823">
    <property type="entry name" value="ComB-like"/>
    <property type="match status" value="1"/>
</dbReference>
<evidence type="ECO:0000256" key="5">
    <source>
        <dbReference type="ARBA" id="ARBA00022801"/>
    </source>
</evidence>
<evidence type="ECO:0000256" key="7">
    <source>
        <dbReference type="ARBA" id="ARBA00033711"/>
    </source>
</evidence>
<dbReference type="Gene3D" id="3.90.1560.10">
    <property type="entry name" value="ComB-like"/>
    <property type="match status" value="1"/>
</dbReference>
<dbReference type="GO" id="GO:0000287">
    <property type="term" value="F:magnesium ion binding"/>
    <property type="evidence" value="ECO:0007669"/>
    <property type="project" value="InterPro"/>
</dbReference>
<evidence type="ECO:0000313" key="8">
    <source>
        <dbReference type="EMBL" id="PRX48725.1"/>
    </source>
</evidence>
<accession>A0A2T0LXH6</accession>
<dbReference type="EMBL" id="PVNH01000004">
    <property type="protein sequence ID" value="PRX48725.1"/>
    <property type="molecule type" value="Genomic_DNA"/>
</dbReference>
<evidence type="ECO:0000256" key="3">
    <source>
        <dbReference type="ARBA" id="ARBA00012953"/>
    </source>
</evidence>
<dbReference type="PANTHER" id="PTHR37311">
    <property type="entry name" value="2-PHOSPHOSULFOLACTATE PHOSPHATASE-RELATED"/>
    <property type="match status" value="1"/>
</dbReference>
<dbReference type="PANTHER" id="PTHR37311:SF1">
    <property type="entry name" value="2-PHOSPHOSULFOLACTATE PHOSPHATASE-RELATED"/>
    <property type="match status" value="1"/>
</dbReference>